<feature type="compositionally biased region" description="Basic and acidic residues" evidence="1">
    <location>
        <begin position="215"/>
        <end position="232"/>
    </location>
</feature>
<evidence type="ECO:0000256" key="1">
    <source>
        <dbReference type="SAM" id="MobiDB-lite"/>
    </source>
</evidence>
<organism evidence="2 3">
    <name type="scientific">Vitis vinifera</name>
    <name type="common">Grape</name>
    <dbReference type="NCBI Taxonomy" id="29760"/>
    <lineage>
        <taxon>Eukaryota</taxon>
        <taxon>Viridiplantae</taxon>
        <taxon>Streptophyta</taxon>
        <taxon>Embryophyta</taxon>
        <taxon>Tracheophyta</taxon>
        <taxon>Spermatophyta</taxon>
        <taxon>Magnoliopsida</taxon>
        <taxon>eudicotyledons</taxon>
        <taxon>Gunneridae</taxon>
        <taxon>Pentapetalae</taxon>
        <taxon>rosids</taxon>
        <taxon>Vitales</taxon>
        <taxon>Vitaceae</taxon>
        <taxon>Viteae</taxon>
        <taxon>Vitis</taxon>
    </lineage>
</organism>
<dbReference type="AlphaFoldDB" id="A0A438E5X8"/>
<feature type="region of interest" description="Disordered" evidence="1">
    <location>
        <begin position="194"/>
        <end position="234"/>
    </location>
</feature>
<dbReference type="SMR" id="A0A438E5X8"/>
<accession>A0A438E5X8</accession>
<name>A0A438E5X8_VITVI</name>
<feature type="compositionally biased region" description="Low complexity" evidence="1">
    <location>
        <begin position="194"/>
        <end position="208"/>
    </location>
</feature>
<reference evidence="2 3" key="1">
    <citation type="journal article" date="2018" name="PLoS Genet.">
        <title>Population sequencing reveals clonal diversity and ancestral inbreeding in the grapevine cultivar Chardonnay.</title>
        <authorList>
            <person name="Roach M.J."/>
            <person name="Johnson D.L."/>
            <person name="Bohlmann J."/>
            <person name="van Vuuren H.J."/>
            <person name="Jones S.J."/>
            <person name="Pretorius I.S."/>
            <person name="Schmidt S.A."/>
            <person name="Borneman A.R."/>
        </authorList>
    </citation>
    <scope>NUCLEOTIDE SEQUENCE [LARGE SCALE GENOMIC DNA]</scope>
    <source>
        <strain evidence="3">cv. Chardonnay</strain>
        <tissue evidence="2">Leaf</tissue>
    </source>
</reference>
<dbReference type="Proteomes" id="UP000288805">
    <property type="component" value="Unassembled WGS sequence"/>
</dbReference>
<comment type="caution">
    <text evidence="2">The sequence shown here is derived from an EMBL/GenBank/DDBJ whole genome shotgun (WGS) entry which is preliminary data.</text>
</comment>
<gene>
    <name evidence="2" type="primary">WRKY53_2</name>
    <name evidence="2" type="ORF">CK203_078689</name>
</gene>
<dbReference type="EMBL" id="QGNW01001385">
    <property type="protein sequence ID" value="RVW43185.1"/>
    <property type="molecule type" value="Genomic_DNA"/>
</dbReference>
<evidence type="ECO:0000313" key="3">
    <source>
        <dbReference type="Proteomes" id="UP000288805"/>
    </source>
</evidence>
<proteinExistence type="predicted"/>
<protein>
    <submittedName>
        <fullName evidence="2">Putative WRKY transcription factor 53</fullName>
    </submittedName>
</protein>
<sequence>MLLKDLVFGEVWDQPFFIRFCCALKEKGPLKSEGFQSHHYPSTADDPHLTPSWSSKKQRGVREKWSAFGPSHSFHAYYDHRPVHAEKLGFSVPVILRLDSSARRKLESLRFSPPSVDFDYCCESCYTMDTGLKWQQKTLVNELTQGMELTKQLKIHLSPSSMSQTQEFLVHKIVASFEKALLIVKWSGPVENPQPVAPSSAPQSPLSVNGSPRTVSEDFDKGCKDHHQEHKDFSKKRKTLPTWTDQVRVCSETGLEGPMMMATTGENMGRRTFLELNTPEATTDAPTETSTTVGQQSKFSVRMKIPPCSRSHTEESILAPKAVIQCQHQHHLKSKR</sequence>
<evidence type="ECO:0000313" key="2">
    <source>
        <dbReference type="EMBL" id="RVW43185.1"/>
    </source>
</evidence>